<evidence type="ECO:0000313" key="1">
    <source>
        <dbReference type="EMBL" id="TXK45828.1"/>
    </source>
</evidence>
<name>A0A5C8K7S4_9BACT</name>
<dbReference type="EMBL" id="VRTY01000039">
    <property type="protein sequence ID" value="TXK45828.1"/>
    <property type="molecule type" value="Genomic_DNA"/>
</dbReference>
<evidence type="ECO:0000313" key="2">
    <source>
        <dbReference type="Proteomes" id="UP000321926"/>
    </source>
</evidence>
<keyword evidence="2" id="KW-1185">Reference proteome</keyword>
<organism evidence="1 2">
    <name type="scientific">Pontibacter qinzhouensis</name>
    <dbReference type="NCBI Taxonomy" id="2603253"/>
    <lineage>
        <taxon>Bacteria</taxon>
        <taxon>Pseudomonadati</taxon>
        <taxon>Bacteroidota</taxon>
        <taxon>Cytophagia</taxon>
        <taxon>Cytophagales</taxon>
        <taxon>Hymenobacteraceae</taxon>
        <taxon>Pontibacter</taxon>
    </lineage>
</organism>
<comment type="caution">
    <text evidence="1">The sequence shown here is derived from an EMBL/GenBank/DDBJ whole genome shotgun (WGS) entry which is preliminary data.</text>
</comment>
<proteinExistence type="predicted"/>
<protein>
    <submittedName>
        <fullName evidence="1">Uncharacterized protein</fullName>
    </submittedName>
</protein>
<gene>
    <name evidence="1" type="ORF">FVR03_11585</name>
</gene>
<dbReference type="RefSeq" id="WP_147921915.1">
    <property type="nucleotide sequence ID" value="NZ_VRTY01000039.1"/>
</dbReference>
<sequence length="84" mass="9310">MKVNPEGPEAFFDVVELVQDELQLRGLEGQQVQGGPLGEEPELAPEDSGLIVVRLVPQVVDSHLLIAQWFRRHIPSDQAELEGL</sequence>
<dbReference type="Proteomes" id="UP000321926">
    <property type="component" value="Unassembled WGS sequence"/>
</dbReference>
<dbReference type="AlphaFoldDB" id="A0A5C8K7S4"/>
<reference evidence="1 2" key="1">
    <citation type="submission" date="2019-08" db="EMBL/GenBank/DDBJ databases">
        <authorList>
            <person name="Shi S."/>
        </authorList>
    </citation>
    <scope>NUCLEOTIDE SEQUENCE [LARGE SCALE GENOMIC DNA]</scope>
    <source>
        <strain evidence="1 2">GY10130</strain>
    </source>
</reference>
<accession>A0A5C8K7S4</accession>